<keyword evidence="6" id="KW-1185">Reference proteome</keyword>
<dbReference type="GO" id="GO:0043720">
    <property type="term" value="F:3-keto-5-aminohexanoate cleavage activity"/>
    <property type="evidence" value="ECO:0007669"/>
    <property type="project" value="InterPro"/>
</dbReference>
<evidence type="ECO:0000313" key="6">
    <source>
        <dbReference type="Proteomes" id="UP000190460"/>
    </source>
</evidence>
<dbReference type="GO" id="GO:0046872">
    <property type="term" value="F:metal ion binding"/>
    <property type="evidence" value="ECO:0007669"/>
    <property type="project" value="UniProtKB-KW"/>
</dbReference>
<dbReference type="Pfam" id="PF05853">
    <property type="entry name" value="BKACE"/>
    <property type="match status" value="1"/>
</dbReference>
<proteinExistence type="predicted"/>
<evidence type="ECO:0000313" key="5">
    <source>
        <dbReference type="EMBL" id="SKA89710.1"/>
    </source>
</evidence>
<protein>
    <submittedName>
        <fullName evidence="5">Uncharacterized conserved protein, DUF849 family</fullName>
    </submittedName>
</protein>
<dbReference type="PANTHER" id="PTHR37418">
    <property type="entry name" value="3-KETO-5-AMINOHEXANOATE CLEAVAGE ENZYME-RELATED"/>
    <property type="match status" value="1"/>
</dbReference>
<dbReference type="PANTHER" id="PTHR37418:SF2">
    <property type="entry name" value="3-KETO-5-AMINOHEXANOATE CLEAVAGE ENZYME"/>
    <property type="match status" value="1"/>
</dbReference>
<accession>A0A1T4XJJ7</accession>
<comment type="cofactor">
    <cofactor evidence="1">
        <name>Zn(2+)</name>
        <dbReference type="ChEBI" id="CHEBI:29105"/>
    </cofactor>
</comment>
<evidence type="ECO:0000256" key="4">
    <source>
        <dbReference type="ARBA" id="ARBA00022833"/>
    </source>
</evidence>
<organism evidence="5 6">
    <name type="scientific">Thiothrix eikelboomii</name>
    <dbReference type="NCBI Taxonomy" id="92487"/>
    <lineage>
        <taxon>Bacteria</taxon>
        <taxon>Pseudomonadati</taxon>
        <taxon>Pseudomonadota</taxon>
        <taxon>Gammaproteobacteria</taxon>
        <taxon>Thiotrichales</taxon>
        <taxon>Thiotrichaceae</taxon>
        <taxon>Thiothrix</taxon>
    </lineage>
</organism>
<dbReference type="Gene3D" id="3.20.20.70">
    <property type="entry name" value="Aldolase class I"/>
    <property type="match status" value="1"/>
</dbReference>
<evidence type="ECO:0000256" key="2">
    <source>
        <dbReference type="ARBA" id="ARBA00022679"/>
    </source>
</evidence>
<dbReference type="InterPro" id="IPR013785">
    <property type="entry name" value="Aldolase_TIM"/>
</dbReference>
<dbReference type="InterPro" id="IPR008567">
    <property type="entry name" value="BKACE"/>
</dbReference>
<dbReference type="RefSeq" id="WP_078923526.1">
    <property type="nucleotide sequence ID" value="NZ_FUYB01000018.1"/>
</dbReference>
<gene>
    <name evidence="5" type="ORF">SAMN02745130_03077</name>
</gene>
<keyword evidence="2" id="KW-0808">Transferase</keyword>
<evidence type="ECO:0000256" key="1">
    <source>
        <dbReference type="ARBA" id="ARBA00001947"/>
    </source>
</evidence>
<dbReference type="AlphaFoldDB" id="A0A1T4XJJ7"/>
<evidence type="ECO:0000256" key="3">
    <source>
        <dbReference type="ARBA" id="ARBA00022723"/>
    </source>
</evidence>
<dbReference type="EMBL" id="FUYB01000018">
    <property type="protein sequence ID" value="SKA89710.1"/>
    <property type="molecule type" value="Genomic_DNA"/>
</dbReference>
<reference evidence="5 6" key="1">
    <citation type="submission" date="2017-02" db="EMBL/GenBank/DDBJ databases">
        <authorList>
            <person name="Peterson S.W."/>
        </authorList>
    </citation>
    <scope>NUCLEOTIDE SEQUENCE [LARGE SCALE GENOMIC DNA]</scope>
    <source>
        <strain evidence="5 6">ATCC 49788</strain>
    </source>
</reference>
<dbReference type="Proteomes" id="UP000190460">
    <property type="component" value="Unassembled WGS sequence"/>
</dbReference>
<name>A0A1T4XJJ7_9GAMM</name>
<dbReference type="STRING" id="92487.SAMN02745130_03077"/>
<keyword evidence="4" id="KW-0862">Zinc</keyword>
<sequence length="301" mass="32472">MLSPSRDVFITCAVTGAGATTERSHKVPVTPRQIAESCIEAAQAGAAVVHIHVRQPQTGAPARDPALYREVVNYIRESGVDMVLNLTAGMGGDLTLGSVEQPLPPAELGTDMAGATERLAHVRELLPEICTLDCGTMNFGEGDYVMTNTPATLREMAKQIKALGVRPEIEAFDTGHILLAKWLRDQGLIEAPGMIQLCMGIPWGAPDDFSTLMAMVNAVPKEWTFSAFSIGRNQLPYVAMAILAGGHIRVGLEDNIWLDRGVLASNGDLVKRAVTIAEAMGSRIMTAPEVRQKMQLTKRWA</sequence>
<dbReference type="OrthoDB" id="9155960at2"/>
<keyword evidence="3" id="KW-0479">Metal-binding</keyword>